<dbReference type="InterPro" id="IPR005532">
    <property type="entry name" value="SUMF_dom"/>
</dbReference>
<comment type="caution">
    <text evidence="4">The sequence shown here is derived from an EMBL/GenBank/DDBJ whole genome shotgun (WGS) entry which is preliminary data.</text>
</comment>
<feature type="domain" description="Sulfatase-modifying factor enzyme-like" evidence="2">
    <location>
        <begin position="182"/>
        <end position="439"/>
    </location>
</feature>
<dbReference type="Proteomes" id="UP000319829">
    <property type="component" value="Unassembled WGS sequence"/>
</dbReference>
<dbReference type="InterPro" id="IPR016187">
    <property type="entry name" value="CTDL_fold"/>
</dbReference>
<proteinExistence type="predicted"/>
<dbReference type="EMBL" id="VBOX01000005">
    <property type="protein sequence ID" value="TMQ66843.1"/>
    <property type="molecule type" value="Genomic_DNA"/>
</dbReference>
<feature type="region of interest" description="Disordered" evidence="1">
    <location>
        <begin position="319"/>
        <end position="339"/>
    </location>
</feature>
<gene>
    <name evidence="4" type="primary">egtB</name>
    <name evidence="3" type="ORF">E6K74_06090</name>
    <name evidence="4" type="ORF">E6K77_00750</name>
</gene>
<protein>
    <submittedName>
        <fullName evidence="4">Ergothioneine biosynthesis protein EgtB</fullName>
    </submittedName>
</protein>
<dbReference type="Gene3D" id="3.90.1580.10">
    <property type="entry name" value="paralog of FGE (formylglycine-generating enzyme)"/>
    <property type="match status" value="1"/>
</dbReference>
<sequence length="441" mass="49892">MSNALLQAETRQTLASRVAEARARTDEIFAIVKPEALYERPIPERHRLVFYLGHVEAFDWNLIARQAFGIEPFNEAFDRLFAFGIDPVGGGLPNEPPSDWPEPGAIRDYNERVRRIVDECLDRPRSPRSEGDQETIFNMAIEHRLMHAETLAYLLHQLPYDAKIARVEPPSPLPSGELDATRTANIPAGLATLGLARAGGAFGWDNEFDELRVQVPGFSIDVHKVSNGRYLDFLEDGGYRRRDLWSEAGWAWKETEGAGHPHFWRERGGAWFYRGMFAEIPLPRNAPVYVSHDEASAFARWAGRTLPTEPQFHRAAYGTPDGTEREYPWGPEPPDQSRGNFDLRRWDPTPLGAFPGGDSAFGVSELVGNGWEWTASVFGPFPGFRPHPFYEGYSANFFDGEHYVQKGGSPRTAACMLRRSFRNWFQPHYPYVYAGFRLAGS</sequence>
<evidence type="ECO:0000313" key="5">
    <source>
        <dbReference type="Proteomes" id="UP000317366"/>
    </source>
</evidence>
<dbReference type="InterPro" id="IPR051043">
    <property type="entry name" value="Sulfatase_Mod_Factor_Kinase"/>
</dbReference>
<dbReference type="SUPFAM" id="SSF56436">
    <property type="entry name" value="C-type lectin-like"/>
    <property type="match status" value="1"/>
</dbReference>
<dbReference type="AlphaFoldDB" id="A0A538TT79"/>
<name>A0A538TT79_UNCEI</name>
<reference evidence="5 6" key="1">
    <citation type="journal article" date="2019" name="Nat. Microbiol.">
        <title>Mediterranean grassland soil C-N compound turnover is dependent on rainfall and depth, and is mediated by genomically divergent microorganisms.</title>
        <authorList>
            <person name="Diamond S."/>
            <person name="Andeer P.F."/>
            <person name="Li Z."/>
            <person name="Crits-Christoph A."/>
            <person name="Burstein D."/>
            <person name="Anantharaman K."/>
            <person name="Lane K.R."/>
            <person name="Thomas B.C."/>
            <person name="Pan C."/>
            <person name="Northen T.R."/>
            <person name="Banfield J.F."/>
        </authorList>
    </citation>
    <scope>NUCLEOTIDE SEQUENCE [LARGE SCALE GENOMIC DNA]</scope>
    <source>
        <strain evidence="3">WS_4</strain>
        <strain evidence="4">WS_7</strain>
    </source>
</reference>
<organism evidence="4 5">
    <name type="scientific">Eiseniibacteriota bacterium</name>
    <dbReference type="NCBI Taxonomy" id="2212470"/>
    <lineage>
        <taxon>Bacteria</taxon>
        <taxon>Candidatus Eiseniibacteriota</taxon>
    </lineage>
</organism>
<dbReference type="InterPro" id="IPR042095">
    <property type="entry name" value="SUMF_sf"/>
</dbReference>
<dbReference type="PANTHER" id="PTHR23150">
    <property type="entry name" value="SULFATASE MODIFYING FACTOR 1, 2"/>
    <property type="match status" value="1"/>
</dbReference>
<evidence type="ECO:0000313" key="6">
    <source>
        <dbReference type="Proteomes" id="UP000319829"/>
    </source>
</evidence>
<dbReference type="Pfam" id="PF03781">
    <property type="entry name" value="FGE-sulfatase"/>
    <property type="match status" value="1"/>
</dbReference>
<dbReference type="PANTHER" id="PTHR23150:SF26">
    <property type="entry name" value="GENERIC METHYLTRANSFERASE"/>
    <property type="match status" value="1"/>
</dbReference>
<evidence type="ECO:0000256" key="1">
    <source>
        <dbReference type="SAM" id="MobiDB-lite"/>
    </source>
</evidence>
<evidence type="ECO:0000313" key="4">
    <source>
        <dbReference type="EMBL" id="TMQ66843.1"/>
    </source>
</evidence>
<dbReference type="GO" id="GO:0120147">
    <property type="term" value="F:formylglycine-generating oxidase activity"/>
    <property type="evidence" value="ECO:0007669"/>
    <property type="project" value="TreeGrafter"/>
</dbReference>
<dbReference type="EMBL" id="VBOU01000072">
    <property type="protein sequence ID" value="TMQ54457.1"/>
    <property type="molecule type" value="Genomic_DNA"/>
</dbReference>
<accession>A0A538TT79</accession>
<evidence type="ECO:0000259" key="2">
    <source>
        <dbReference type="Pfam" id="PF03781"/>
    </source>
</evidence>
<evidence type="ECO:0000313" key="3">
    <source>
        <dbReference type="EMBL" id="TMQ54457.1"/>
    </source>
</evidence>
<dbReference type="Proteomes" id="UP000317366">
    <property type="component" value="Unassembled WGS sequence"/>
</dbReference>